<protein>
    <submittedName>
        <fullName evidence="2">Uncharacterized protein</fullName>
    </submittedName>
</protein>
<evidence type="ECO:0000256" key="1">
    <source>
        <dbReference type="SAM" id="Phobius"/>
    </source>
</evidence>
<keyword evidence="1" id="KW-1133">Transmembrane helix</keyword>
<feature type="transmembrane region" description="Helical" evidence="1">
    <location>
        <begin position="20"/>
        <end position="40"/>
    </location>
</feature>
<dbReference type="KEGG" id="aarg:Aargi30884_01490"/>
<proteinExistence type="predicted"/>
<name>A0A6N4TDM0_9FIRM</name>
<feature type="transmembrane region" description="Helical" evidence="1">
    <location>
        <begin position="46"/>
        <end position="64"/>
    </location>
</feature>
<dbReference type="RefSeq" id="WP_118276922.1">
    <property type="nucleotide sequence ID" value="NZ_AP019695.1"/>
</dbReference>
<keyword evidence="1" id="KW-0472">Membrane</keyword>
<reference evidence="3" key="1">
    <citation type="submission" date="2019-05" db="EMBL/GenBank/DDBJ databases">
        <title>Complete genome sequencing of Absiella argi strain JCM 30884.</title>
        <authorList>
            <person name="Sakamoto M."/>
            <person name="Murakami T."/>
            <person name="Mori H."/>
        </authorList>
    </citation>
    <scope>NUCLEOTIDE SEQUENCE [LARGE SCALE GENOMIC DNA]</scope>
    <source>
        <strain evidence="3">JCM 30884</strain>
    </source>
</reference>
<organism evidence="2 3">
    <name type="scientific">Amedibacterium intestinale</name>
    <dbReference type="NCBI Taxonomy" id="2583452"/>
    <lineage>
        <taxon>Bacteria</taxon>
        <taxon>Bacillati</taxon>
        <taxon>Bacillota</taxon>
        <taxon>Erysipelotrichia</taxon>
        <taxon>Erysipelotrichales</taxon>
        <taxon>Erysipelotrichaceae</taxon>
        <taxon>Amedibacterium</taxon>
    </lineage>
</organism>
<keyword evidence="3" id="KW-1185">Reference proteome</keyword>
<sequence length="71" mass="7937">MRKKDYVKLTVFSTNDDDLLFNVFPIYVAVVMILFNFAILQGELNVLSVTLFIGSTIVACRAAYLSGKNSK</sequence>
<evidence type="ECO:0000313" key="2">
    <source>
        <dbReference type="EMBL" id="BBK21246.1"/>
    </source>
</evidence>
<dbReference type="Proteomes" id="UP000464754">
    <property type="component" value="Chromosome"/>
</dbReference>
<dbReference type="EMBL" id="AP019695">
    <property type="protein sequence ID" value="BBK21246.1"/>
    <property type="molecule type" value="Genomic_DNA"/>
</dbReference>
<evidence type="ECO:0000313" key="3">
    <source>
        <dbReference type="Proteomes" id="UP000464754"/>
    </source>
</evidence>
<accession>A0A6N4TDM0</accession>
<gene>
    <name evidence="2" type="ORF">Aargi30884_01490</name>
</gene>
<keyword evidence="1" id="KW-0812">Transmembrane</keyword>
<dbReference type="AlphaFoldDB" id="A0A6N4TDM0"/>